<evidence type="ECO:0000313" key="3">
    <source>
        <dbReference type="EMBL" id="WDR02281.1"/>
    </source>
</evidence>
<dbReference type="EMBL" id="CP118246">
    <property type="protein sequence ID" value="WDR02281.1"/>
    <property type="molecule type" value="Genomic_DNA"/>
</dbReference>
<protein>
    <submittedName>
        <fullName evidence="3">YARHG domain-containing protein</fullName>
    </submittedName>
</protein>
<dbReference type="InterPro" id="IPR025582">
    <property type="entry name" value="YARHG_dom"/>
</dbReference>
<feature type="signal peptide" evidence="1">
    <location>
        <begin position="1"/>
        <end position="21"/>
    </location>
</feature>
<dbReference type="Pfam" id="PF13308">
    <property type="entry name" value="YARHG"/>
    <property type="match status" value="1"/>
</dbReference>
<keyword evidence="1" id="KW-0732">Signal</keyword>
<organism evidence="3 4">
    <name type="scientific">Devosia algicola</name>
    <dbReference type="NCBI Taxonomy" id="3026418"/>
    <lineage>
        <taxon>Bacteria</taxon>
        <taxon>Pseudomonadati</taxon>
        <taxon>Pseudomonadota</taxon>
        <taxon>Alphaproteobacteria</taxon>
        <taxon>Hyphomicrobiales</taxon>
        <taxon>Devosiaceae</taxon>
        <taxon>Devosia</taxon>
    </lineage>
</organism>
<evidence type="ECO:0000259" key="2">
    <source>
        <dbReference type="SMART" id="SM01324"/>
    </source>
</evidence>
<dbReference type="SMART" id="SM01324">
    <property type="entry name" value="YARHG"/>
    <property type="match status" value="1"/>
</dbReference>
<name>A0ABY7YLZ0_9HYPH</name>
<accession>A0ABY7YLZ0</accession>
<evidence type="ECO:0000256" key="1">
    <source>
        <dbReference type="SAM" id="SignalP"/>
    </source>
</evidence>
<feature type="chain" id="PRO_5046211940" evidence="1">
    <location>
        <begin position="22"/>
        <end position="108"/>
    </location>
</feature>
<dbReference type="InterPro" id="IPR038434">
    <property type="entry name" value="YARHG_sf"/>
</dbReference>
<evidence type="ECO:0000313" key="4">
    <source>
        <dbReference type="Proteomes" id="UP001220530"/>
    </source>
</evidence>
<proteinExistence type="predicted"/>
<keyword evidence="4" id="KW-1185">Reference proteome</keyword>
<dbReference type="RefSeq" id="WP_282218686.1">
    <property type="nucleotide sequence ID" value="NZ_CP118246.1"/>
</dbReference>
<gene>
    <name evidence="3" type="ORF">PSQ19_16860</name>
</gene>
<sequence length="108" mass="12029">MGIKLCAMAIALLASTSAAWANCYEDLGCDNGRYFTRSEVRHLSCQVLWELRNSMYHQNGYCFKTQRAINSFGNDGCYIADQAAVSLNTYERANIGLIVSTERANGCR</sequence>
<feature type="domain" description="YARHG" evidence="2">
    <location>
        <begin position="22"/>
        <end position="103"/>
    </location>
</feature>
<dbReference type="Proteomes" id="UP001220530">
    <property type="component" value="Chromosome"/>
</dbReference>
<dbReference type="Gene3D" id="1.20.58.1690">
    <property type="match status" value="1"/>
</dbReference>
<reference evidence="3 4" key="1">
    <citation type="submission" date="2023-02" db="EMBL/GenBank/DDBJ databases">
        <title>Devosia algicola sp. nov., isolated from the phycosphere of marine algae.</title>
        <authorList>
            <person name="Kim J.M."/>
            <person name="Lee J.K."/>
            <person name="Choi B.J."/>
            <person name="Bayburt H."/>
            <person name="Jeon C.O."/>
        </authorList>
    </citation>
    <scope>NUCLEOTIDE SEQUENCE [LARGE SCALE GENOMIC DNA]</scope>
    <source>
        <strain evidence="3 4">G20-9</strain>
    </source>
</reference>